<evidence type="ECO:0000313" key="13">
    <source>
        <dbReference type="Proteomes" id="UP000887575"/>
    </source>
</evidence>
<accession>A0AAF3FQD3</accession>
<keyword evidence="6 10" id="KW-0067">ATP-binding</keyword>
<evidence type="ECO:0000256" key="6">
    <source>
        <dbReference type="ARBA" id="ARBA00022840"/>
    </source>
</evidence>
<dbReference type="InterPro" id="IPR011009">
    <property type="entry name" value="Kinase-like_dom_sf"/>
</dbReference>
<dbReference type="PANTHER" id="PTHR24058:SF17">
    <property type="entry name" value="HOMEODOMAIN INTERACTING PROTEIN KINASE, ISOFORM D"/>
    <property type="match status" value="1"/>
</dbReference>
<dbReference type="GO" id="GO:0005737">
    <property type="term" value="C:cytoplasm"/>
    <property type="evidence" value="ECO:0007669"/>
    <property type="project" value="TreeGrafter"/>
</dbReference>
<evidence type="ECO:0000259" key="12">
    <source>
        <dbReference type="PROSITE" id="PS50011"/>
    </source>
</evidence>
<proteinExistence type="inferred from homology"/>
<dbReference type="SMART" id="SM00220">
    <property type="entry name" value="S_TKc"/>
    <property type="match status" value="1"/>
</dbReference>
<evidence type="ECO:0000256" key="10">
    <source>
        <dbReference type="PROSITE-ProRule" id="PRU10141"/>
    </source>
</evidence>
<dbReference type="GO" id="GO:0005634">
    <property type="term" value="C:nucleus"/>
    <property type="evidence" value="ECO:0007669"/>
    <property type="project" value="TreeGrafter"/>
</dbReference>
<name>A0AAF3FQD3_9BILA</name>
<feature type="domain" description="Protein kinase" evidence="12">
    <location>
        <begin position="140"/>
        <end position="478"/>
    </location>
</feature>
<dbReference type="SUPFAM" id="SSF56112">
    <property type="entry name" value="Protein kinase-like (PK-like)"/>
    <property type="match status" value="1"/>
</dbReference>
<keyword evidence="2" id="KW-0723">Serine/threonine-protein kinase</keyword>
<dbReference type="Pfam" id="PF00069">
    <property type="entry name" value="Pkinase"/>
    <property type="match status" value="1"/>
</dbReference>
<evidence type="ECO:0000313" key="14">
    <source>
        <dbReference type="WBParaSite" id="MBELARI_LOCUS8961.1"/>
    </source>
</evidence>
<evidence type="ECO:0000256" key="3">
    <source>
        <dbReference type="ARBA" id="ARBA00022679"/>
    </source>
</evidence>
<feature type="compositionally biased region" description="Basic and acidic residues" evidence="11">
    <location>
        <begin position="63"/>
        <end position="78"/>
    </location>
</feature>
<comment type="catalytic activity">
    <reaction evidence="8">
        <text>L-seryl-[protein] + ATP = O-phospho-L-seryl-[protein] + ADP + H(+)</text>
        <dbReference type="Rhea" id="RHEA:17989"/>
        <dbReference type="Rhea" id="RHEA-COMP:9863"/>
        <dbReference type="Rhea" id="RHEA-COMP:11604"/>
        <dbReference type="ChEBI" id="CHEBI:15378"/>
        <dbReference type="ChEBI" id="CHEBI:29999"/>
        <dbReference type="ChEBI" id="CHEBI:30616"/>
        <dbReference type="ChEBI" id="CHEBI:83421"/>
        <dbReference type="ChEBI" id="CHEBI:456216"/>
        <dbReference type="EC" id="2.7.11.1"/>
    </reaction>
</comment>
<dbReference type="Gene3D" id="1.10.510.10">
    <property type="entry name" value="Transferase(Phosphotransferase) domain 1"/>
    <property type="match status" value="1"/>
</dbReference>
<evidence type="ECO:0000256" key="9">
    <source>
        <dbReference type="ARBA" id="ARBA00061380"/>
    </source>
</evidence>
<feature type="region of interest" description="Disordered" evidence="11">
    <location>
        <begin position="63"/>
        <end position="121"/>
    </location>
</feature>
<keyword evidence="5" id="KW-0418">Kinase</keyword>
<dbReference type="InterPro" id="IPR017441">
    <property type="entry name" value="Protein_kinase_ATP_BS"/>
</dbReference>
<reference evidence="14" key="1">
    <citation type="submission" date="2024-02" db="UniProtKB">
        <authorList>
            <consortium name="WormBaseParasite"/>
        </authorList>
    </citation>
    <scope>IDENTIFICATION</scope>
</reference>
<dbReference type="InterPro" id="IPR050494">
    <property type="entry name" value="Ser_Thr_dual-spec_kinase"/>
</dbReference>
<dbReference type="Proteomes" id="UP000887575">
    <property type="component" value="Unassembled WGS sequence"/>
</dbReference>
<organism evidence="13 14">
    <name type="scientific">Mesorhabditis belari</name>
    <dbReference type="NCBI Taxonomy" id="2138241"/>
    <lineage>
        <taxon>Eukaryota</taxon>
        <taxon>Metazoa</taxon>
        <taxon>Ecdysozoa</taxon>
        <taxon>Nematoda</taxon>
        <taxon>Chromadorea</taxon>
        <taxon>Rhabditida</taxon>
        <taxon>Rhabditina</taxon>
        <taxon>Rhabditomorpha</taxon>
        <taxon>Rhabditoidea</taxon>
        <taxon>Rhabditidae</taxon>
        <taxon>Mesorhabditinae</taxon>
        <taxon>Mesorhabditis</taxon>
    </lineage>
</organism>
<evidence type="ECO:0000256" key="8">
    <source>
        <dbReference type="ARBA" id="ARBA00048679"/>
    </source>
</evidence>
<keyword evidence="4 10" id="KW-0547">Nucleotide-binding</keyword>
<evidence type="ECO:0000256" key="5">
    <source>
        <dbReference type="ARBA" id="ARBA00022777"/>
    </source>
</evidence>
<evidence type="ECO:0000256" key="4">
    <source>
        <dbReference type="ARBA" id="ARBA00022741"/>
    </source>
</evidence>
<evidence type="ECO:0000256" key="11">
    <source>
        <dbReference type="SAM" id="MobiDB-lite"/>
    </source>
</evidence>
<comment type="similarity">
    <text evidence="9">Belongs to the protein kinase superfamily. CMGC Ser/Thr protein kinase family. HIPK subfamily.</text>
</comment>
<sequence length="911" mass="99012">MRQESQRKRRCNNDSTFEQAALHALLYPHPQPMPPVNQVPSSTQGITGIIENHLQLPSEEQRATLKRKQEHELDKDRSAMTLAVKPPPKPVHGSHNTAQSSTAANGKFLQKTTGRSKQSTEGEYQLIKNEVLVSPYRNQYEVLEFLGKGTFGQVVKAWKKGTNEIVAIKILKKHPSYARQGQIEVSILSRLSSENAEEFNFVRAFECFQHKSHTCLVFEMLEQNLYDFLKQNKFNPLPLNSIRPIVQQVLTALMKLKHLGLIHADLKPENIMLVDPANQPFRVKVIDFGSASHRSKAVTNTYLQSRYYRAPEIILGLPFKEAIDMWSLGCVIAELFLGWPLYPGSSEYDQIRYIVQTQGLPSIEMLEAAAKVHRFFKEVKMPGIAQQNYWRLKTVEEFEQSNVHVKSKETRKYIFNCLDDISRQIYPQQSVYPVENDPMETMCDRLDRAEFVDILKRMLVLNQEYRLMPYEGLQHPFVTMSHLSAYSIHKYVRTAVQRMEVTRRNGPGNASTSAAHTVNPLQRAQAAALAAPVVAPTANLAASSLAPAPPLVSASQQSDLTHVLNQYGAAVAAASVTNQATTAPYYYQPTLAAVLPYARQQPYVFAPQPASLVPQFVPVSIMDPAILAAQAQWQTGQSMIGWPAAAAAALFPNGCLPNDFLVGGGAAAVNSALAARAANGATQFSQMIAASAQPQPKAFPTITHQIAPHLAQASAVAGGFDESAWSQNGLLLPGAAAALAQASVASASTSGQVNRASARIKDPNLNGSADPTPIPRPTARQGTMIDGSPAVSVITLSGGSTGDEDSRGAALSGGISHHHQHGGFPQISNTADFSQAAAVALAAMASQIPSSSTAPLLSFDTQAAAAAVAARKPSTKCAVVRPMIDVKREEGAMTTDQMALSGMLNAAIWHQ</sequence>
<dbReference type="EC" id="2.7.11.1" evidence="1"/>
<keyword evidence="3" id="KW-0808">Transferase</keyword>
<dbReference type="PROSITE" id="PS50011">
    <property type="entry name" value="PROTEIN_KINASE_DOM"/>
    <property type="match status" value="1"/>
</dbReference>
<evidence type="ECO:0000256" key="2">
    <source>
        <dbReference type="ARBA" id="ARBA00022527"/>
    </source>
</evidence>
<protein>
    <recommendedName>
        <fullName evidence="1">non-specific serine/threonine protein kinase</fullName>
        <ecNumber evidence="1">2.7.11.1</ecNumber>
    </recommendedName>
</protein>
<feature type="region of interest" description="Disordered" evidence="11">
    <location>
        <begin position="798"/>
        <end position="821"/>
    </location>
</feature>
<dbReference type="PROSITE" id="PS00108">
    <property type="entry name" value="PROTEIN_KINASE_ST"/>
    <property type="match status" value="1"/>
</dbReference>
<feature type="compositionally biased region" description="Polar residues" evidence="11">
    <location>
        <begin position="94"/>
        <end position="121"/>
    </location>
</feature>
<keyword evidence="13" id="KW-1185">Reference proteome</keyword>
<comment type="catalytic activity">
    <reaction evidence="7">
        <text>L-threonyl-[protein] + ATP = O-phospho-L-threonyl-[protein] + ADP + H(+)</text>
        <dbReference type="Rhea" id="RHEA:46608"/>
        <dbReference type="Rhea" id="RHEA-COMP:11060"/>
        <dbReference type="Rhea" id="RHEA-COMP:11605"/>
        <dbReference type="ChEBI" id="CHEBI:15378"/>
        <dbReference type="ChEBI" id="CHEBI:30013"/>
        <dbReference type="ChEBI" id="CHEBI:30616"/>
        <dbReference type="ChEBI" id="CHEBI:61977"/>
        <dbReference type="ChEBI" id="CHEBI:456216"/>
        <dbReference type="EC" id="2.7.11.1"/>
    </reaction>
</comment>
<dbReference type="GO" id="GO:0004674">
    <property type="term" value="F:protein serine/threonine kinase activity"/>
    <property type="evidence" value="ECO:0007669"/>
    <property type="project" value="UniProtKB-KW"/>
</dbReference>
<dbReference type="FunFam" id="1.10.510.10:FF:000029">
    <property type="entry name" value="Homeodomain-interacting protein kinase 2 isoform 1"/>
    <property type="match status" value="1"/>
</dbReference>
<evidence type="ECO:0000256" key="7">
    <source>
        <dbReference type="ARBA" id="ARBA00047899"/>
    </source>
</evidence>
<dbReference type="PANTHER" id="PTHR24058">
    <property type="entry name" value="DUAL SPECIFICITY PROTEIN KINASE"/>
    <property type="match status" value="1"/>
</dbReference>
<dbReference type="GO" id="GO:0004713">
    <property type="term" value="F:protein tyrosine kinase activity"/>
    <property type="evidence" value="ECO:0007669"/>
    <property type="project" value="TreeGrafter"/>
</dbReference>
<dbReference type="InterPro" id="IPR000719">
    <property type="entry name" value="Prot_kinase_dom"/>
</dbReference>
<evidence type="ECO:0000256" key="1">
    <source>
        <dbReference type="ARBA" id="ARBA00012513"/>
    </source>
</evidence>
<dbReference type="GO" id="GO:0005524">
    <property type="term" value="F:ATP binding"/>
    <property type="evidence" value="ECO:0007669"/>
    <property type="project" value="UniProtKB-UniRule"/>
</dbReference>
<dbReference type="InterPro" id="IPR008271">
    <property type="entry name" value="Ser/Thr_kinase_AS"/>
</dbReference>
<dbReference type="CDD" id="cd14211">
    <property type="entry name" value="STKc_HIPK"/>
    <property type="match status" value="1"/>
</dbReference>
<feature type="binding site" evidence="10">
    <location>
        <position position="169"/>
    </location>
    <ligand>
        <name>ATP</name>
        <dbReference type="ChEBI" id="CHEBI:30616"/>
    </ligand>
</feature>
<dbReference type="AlphaFoldDB" id="A0AAF3FQD3"/>
<dbReference type="PROSITE" id="PS00107">
    <property type="entry name" value="PROTEIN_KINASE_ATP"/>
    <property type="match status" value="1"/>
</dbReference>
<dbReference type="Gene3D" id="3.30.200.20">
    <property type="entry name" value="Phosphorylase Kinase, domain 1"/>
    <property type="match status" value="1"/>
</dbReference>
<dbReference type="WBParaSite" id="MBELARI_LOCUS8961.1">
    <property type="protein sequence ID" value="MBELARI_LOCUS8961.1"/>
    <property type="gene ID" value="MBELARI_LOCUS8961"/>
</dbReference>